<sequence length="70" mass="7785">MVESTGRLGEKIHSCMEVANNGLLVESCSKEALAVMYTFPITLITGTYVGVREREGGDKLEADFMRKSWK</sequence>
<name>A0A0E0JSA2_ORYPU</name>
<dbReference type="Gramene" id="OPUNC01G39390.1">
    <property type="protein sequence ID" value="OPUNC01G39390.1"/>
    <property type="gene ID" value="OPUNC01G39390"/>
</dbReference>
<dbReference type="EnsemblPlants" id="OPUNC01G39390.1">
    <property type="protein sequence ID" value="OPUNC01G39390.1"/>
    <property type="gene ID" value="OPUNC01G39390"/>
</dbReference>
<accession>A0A0E0JSA2</accession>
<evidence type="ECO:0000313" key="1">
    <source>
        <dbReference type="EnsemblPlants" id="OPUNC01G39390.1"/>
    </source>
</evidence>
<proteinExistence type="predicted"/>
<protein>
    <submittedName>
        <fullName evidence="1">Uncharacterized protein</fullName>
    </submittedName>
</protein>
<keyword evidence="2" id="KW-1185">Reference proteome</keyword>
<reference evidence="1" key="2">
    <citation type="submission" date="2018-05" db="EMBL/GenBank/DDBJ databases">
        <title>OpunRS2 (Oryza punctata Reference Sequence Version 2).</title>
        <authorList>
            <person name="Zhang J."/>
            <person name="Kudrna D."/>
            <person name="Lee S."/>
            <person name="Talag J."/>
            <person name="Welchert J."/>
            <person name="Wing R.A."/>
        </authorList>
    </citation>
    <scope>NUCLEOTIDE SEQUENCE [LARGE SCALE GENOMIC DNA]</scope>
</reference>
<dbReference type="Proteomes" id="UP000026962">
    <property type="component" value="Chromosome 1"/>
</dbReference>
<dbReference type="HOGENOM" id="CLU_2762183_0_0_1"/>
<organism evidence="1">
    <name type="scientific">Oryza punctata</name>
    <name type="common">Red rice</name>
    <dbReference type="NCBI Taxonomy" id="4537"/>
    <lineage>
        <taxon>Eukaryota</taxon>
        <taxon>Viridiplantae</taxon>
        <taxon>Streptophyta</taxon>
        <taxon>Embryophyta</taxon>
        <taxon>Tracheophyta</taxon>
        <taxon>Spermatophyta</taxon>
        <taxon>Magnoliopsida</taxon>
        <taxon>Liliopsida</taxon>
        <taxon>Poales</taxon>
        <taxon>Poaceae</taxon>
        <taxon>BOP clade</taxon>
        <taxon>Oryzoideae</taxon>
        <taxon>Oryzeae</taxon>
        <taxon>Oryzinae</taxon>
        <taxon>Oryza</taxon>
    </lineage>
</organism>
<evidence type="ECO:0000313" key="2">
    <source>
        <dbReference type="Proteomes" id="UP000026962"/>
    </source>
</evidence>
<reference evidence="1" key="1">
    <citation type="submission" date="2015-04" db="UniProtKB">
        <authorList>
            <consortium name="EnsemblPlants"/>
        </authorList>
    </citation>
    <scope>IDENTIFICATION</scope>
</reference>
<dbReference type="AlphaFoldDB" id="A0A0E0JSA2"/>